<sequence>MQRSCLQRRHPYAIDIHSLRRANSHARSPRKLCTAQIALQSARQAWRKAQDLFAFFFPQGYCGGPAK</sequence>
<keyword evidence="2" id="KW-1185">Reference proteome</keyword>
<dbReference type="OrthoDB" id="258149at2759"/>
<dbReference type="Proteomes" id="UP000673552">
    <property type="component" value="Unassembled WGS sequence"/>
</dbReference>
<comment type="caution">
    <text evidence="1">The sequence shown here is derived from an EMBL/GenBank/DDBJ whole genome shotgun (WGS) entry which is preliminary data.</text>
</comment>
<gene>
    <name evidence="1" type="ORF">LSCM1_07126</name>
</gene>
<name>A0A836KS96_9TRYP</name>
<accession>A0A836KS96</accession>
<dbReference type="EMBL" id="JAFEUZ010000010">
    <property type="protein sequence ID" value="KAG5485046.1"/>
    <property type="molecule type" value="Genomic_DNA"/>
</dbReference>
<organism evidence="1 2">
    <name type="scientific">Leishmania martiniquensis</name>
    <dbReference type="NCBI Taxonomy" id="1580590"/>
    <lineage>
        <taxon>Eukaryota</taxon>
        <taxon>Discoba</taxon>
        <taxon>Euglenozoa</taxon>
        <taxon>Kinetoplastea</taxon>
        <taxon>Metakinetoplastina</taxon>
        <taxon>Trypanosomatida</taxon>
        <taxon>Trypanosomatidae</taxon>
        <taxon>Leishmaniinae</taxon>
        <taxon>Leishmania</taxon>
    </lineage>
</organism>
<dbReference type="AlphaFoldDB" id="A0A836KS96"/>
<evidence type="ECO:0000313" key="2">
    <source>
        <dbReference type="Proteomes" id="UP000673552"/>
    </source>
</evidence>
<dbReference type="RefSeq" id="XP_067180718.1">
    <property type="nucleotide sequence ID" value="XM_067324514.1"/>
</dbReference>
<proteinExistence type="predicted"/>
<reference evidence="2" key="1">
    <citation type="journal article" date="2021" name="Microbiol. Resour. Announc.">
        <title>LGAAP: Leishmaniinae Genome Assembly and Annotation Pipeline.</title>
        <authorList>
            <person name="Almutairi H."/>
            <person name="Urbaniak M.D."/>
            <person name="Bates M.D."/>
            <person name="Jariyapan N."/>
            <person name="Kwakye-Nuako G."/>
            <person name="Thomaz-Soccol V."/>
            <person name="Al-Salem W.S."/>
            <person name="Dillon R.J."/>
            <person name="Bates P.A."/>
            <person name="Gatherer D."/>
        </authorList>
    </citation>
    <scope>NUCLEOTIDE SEQUENCE [LARGE SCALE GENOMIC DNA]</scope>
</reference>
<protein>
    <submittedName>
        <fullName evidence="1">Uncharacterized protein</fullName>
    </submittedName>
</protein>
<reference evidence="2" key="2">
    <citation type="journal article" date="2021" name="Sci. Data">
        <title>Chromosome-scale genome sequencing, assembly and annotation of six genomes from subfamily Leishmaniinae.</title>
        <authorList>
            <person name="Almutairi H."/>
            <person name="Urbaniak M.D."/>
            <person name="Bates M.D."/>
            <person name="Jariyapan N."/>
            <person name="Kwakye-Nuako G."/>
            <person name="Thomaz Soccol V."/>
            <person name="Al-Salem W.S."/>
            <person name="Dillon R.J."/>
            <person name="Bates P.A."/>
            <person name="Gatherer D."/>
        </authorList>
    </citation>
    <scope>NUCLEOTIDE SEQUENCE [LARGE SCALE GENOMIC DNA]</scope>
</reference>
<dbReference type="KEGG" id="lmat:92517026"/>
<evidence type="ECO:0000313" key="1">
    <source>
        <dbReference type="EMBL" id="KAG5485046.1"/>
    </source>
</evidence>
<dbReference type="GeneID" id="92517026"/>